<evidence type="ECO:0000256" key="9">
    <source>
        <dbReference type="ARBA" id="ARBA00022837"/>
    </source>
</evidence>
<protein>
    <recommendedName>
        <fullName evidence="21">Calreticulin</fullName>
    </recommendedName>
</protein>
<dbReference type="Gene3D" id="2.10.250.10">
    <property type="entry name" value="Calreticulin/calnexin, P domain"/>
    <property type="match status" value="1"/>
</dbReference>
<feature type="region of interest" description="Disordered" evidence="19">
    <location>
        <begin position="259"/>
        <end position="286"/>
    </location>
</feature>
<feature type="disulfide bond" evidence="17">
    <location>
        <begin position="104"/>
        <end position="138"/>
    </location>
</feature>
<evidence type="ECO:0000256" key="17">
    <source>
        <dbReference type="PIRSR" id="PIRSR601580-3"/>
    </source>
</evidence>
<keyword evidence="9" id="KW-0106">Calcium</keyword>
<keyword evidence="6" id="KW-0430">Lectin</keyword>
<evidence type="ECO:0000256" key="19">
    <source>
        <dbReference type="SAM" id="MobiDB-lite"/>
    </source>
</evidence>
<evidence type="ECO:0000256" key="15">
    <source>
        <dbReference type="ARBA" id="ARBA00037525"/>
    </source>
</evidence>
<keyword evidence="10" id="KW-1133">Transmembrane helix</keyword>
<evidence type="ECO:0008006" key="21">
    <source>
        <dbReference type="Google" id="ProtNLM"/>
    </source>
</evidence>
<evidence type="ECO:0000256" key="8">
    <source>
        <dbReference type="ARBA" id="ARBA00022824"/>
    </source>
</evidence>
<comment type="function">
    <text evidence="15">Calcium-binding protein that interacts with newly synthesized monoglucosylated glycoproteins in the endoplasmic reticulum. It may act in assisting protein assembly and/or in the retention within the ER of unassembled protein subunits. It seems to play a major role in the quality control apparatus of the ER by the retention of incorrectly folded proteins.</text>
</comment>
<evidence type="ECO:0000256" key="5">
    <source>
        <dbReference type="ARBA" id="ARBA00022729"/>
    </source>
</evidence>
<dbReference type="AlphaFoldDB" id="A0A7S3F013"/>
<proteinExistence type="inferred from homology"/>
<feature type="compositionally biased region" description="Basic and acidic residues" evidence="19">
    <location>
        <begin position="217"/>
        <end position="230"/>
    </location>
</feature>
<dbReference type="GO" id="GO:0036503">
    <property type="term" value="P:ERAD pathway"/>
    <property type="evidence" value="ECO:0007669"/>
    <property type="project" value="TreeGrafter"/>
</dbReference>
<dbReference type="InterPro" id="IPR001580">
    <property type="entry name" value="Calret/calnex"/>
</dbReference>
<evidence type="ECO:0000256" key="1">
    <source>
        <dbReference type="ARBA" id="ARBA00004389"/>
    </source>
</evidence>
<evidence type="ECO:0000256" key="13">
    <source>
        <dbReference type="ARBA" id="ARBA00023180"/>
    </source>
</evidence>
<dbReference type="SUPFAM" id="SSF63887">
    <property type="entry name" value="P-domain of calnexin/calreticulin"/>
    <property type="match status" value="1"/>
</dbReference>
<dbReference type="InterPro" id="IPR013320">
    <property type="entry name" value="ConA-like_dom_sf"/>
</dbReference>
<evidence type="ECO:0000256" key="16">
    <source>
        <dbReference type="ARBA" id="ARBA00046288"/>
    </source>
</evidence>
<dbReference type="FunFam" id="2.10.250.10:FF:000001">
    <property type="entry name" value="Calnexin homolog"/>
    <property type="match status" value="1"/>
</dbReference>
<feature type="compositionally biased region" description="Basic and acidic residues" evidence="19">
    <location>
        <begin position="408"/>
        <end position="430"/>
    </location>
</feature>
<dbReference type="GO" id="GO:0005509">
    <property type="term" value="F:calcium ion binding"/>
    <property type="evidence" value="ECO:0007669"/>
    <property type="project" value="InterPro"/>
</dbReference>
<dbReference type="GO" id="GO:0005789">
    <property type="term" value="C:endoplasmic reticulum membrane"/>
    <property type="evidence" value="ECO:0007669"/>
    <property type="project" value="UniProtKB-SubCell"/>
</dbReference>
<evidence type="ECO:0000256" key="11">
    <source>
        <dbReference type="ARBA" id="ARBA00023136"/>
    </source>
</evidence>
<keyword evidence="8 18" id="KW-0256">Endoplasmic reticulum</keyword>
<accession>A0A7S3F013</accession>
<dbReference type="PANTHER" id="PTHR11073">
    <property type="entry name" value="CALRETICULIN AND CALNEXIN"/>
    <property type="match status" value="1"/>
</dbReference>
<dbReference type="EMBL" id="HBHX01030333">
    <property type="protein sequence ID" value="CAE0116208.1"/>
    <property type="molecule type" value="Transcribed_RNA"/>
</dbReference>
<keyword evidence="11" id="KW-0472">Membrane</keyword>
<evidence type="ECO:0000256" key="2">
    <source>
        <dbReference type="ARBA" id="ARBA00010983"/>
    </source>
</evidence>
<evidence type="ECO:0000256" key="3">
    <source>
        <dbReference type="ARBA" id="ARBA00022692"/>
    </source>
</evidence>
<comment type="similarity">
    <text evidence="2 18">Belongs to the calreticulin family.</text>
</comment>
<evidence type="ECO:0000256" key="7">
    <source>
        <dbReference type="ARBA" id="ARBA00022737"/>
    </source>
</evidence>
<dbReference type="PROSITE" id="PS00804">
    <property type="entry name" value="CALRETICULIN_2"/>
    <property type="match status" value="1"/>
</dbReference>
<reference evidence="20" key="1">
    <citation type="submission" date="2021-01" db="EMBL/GenBank/DDBJ databases">
        <authorList>
            <person name="Corre E."/>
            <person name="Pelletier E."/>
            <person name="Niang G."/>
            <person name="Scheremetjew M."/>
            <person name="Finn R."/>
            <person name="Kale V."/>
            <person name="Holt S."/>
            <person name="Cochrane G."/>
            <person name="Meng A."/>
            <person name="Brown T."/>
            <person name="Cohen L."/>
        </authorList>
    </citation>
    <scope>NUCLEOTIDE SEQUENCE</scope>
    <source>
        <strain evidence="20">CCMP281</strain>
    </source>
</reference>
<keyword evidence="7" id="KW-0677">Repeat</keyword>
<organism evidence="20">
    <name type="scientific">Haptolina ericina</name>
    <dbReference type="NCBI Taxonomy" id="156174"/>
    <lineage>
        <taxon>Eukaryota</taxon>
        <taxon>Haptista</taxon>
        <taxon>Haptophyta</taxon>
        <taxon>Prymnesiophyceae</taxon>
        <taxon>Prymnesiales</taxon>
        <taxon>Prymnesiaceae</taxon>
        <taxon>Haptolina</taxon>
    </lineage>
</organism>
<dbReference type="GO" id="GO:0051082">
    <property type="term" value="F:unfolded protein binding"/>
    <property type="evidence" value="ECO:0007669"/>
    <property type="project" value="InterPro"/>
</dbReference>
<evidence type="ECO:0000256" key="6">
    <source>
        <dbReference type="ARBA" id="ARBA00022734"/>
    </source>
</evidence>
<dbReference type="PANTHER" id="PTHR11073:SF1">
    <property type="entry name" value="CALNEXIN 14D-RELATED"/>
    <property type="match status" value="1"/>
</dbReference>
<evidence type="ECO:0000313" key="20">
    <source>
        <dbReference type="EMBL" id="CAE0116208.1"/>
    </source>
</evidence>
<keyword evidence="13" id="KW-0325">Glycoprotein</keyword>
<evidence type="ECO:0000256" key="18">
    <source>
        <dbReference type="RuleBase" id="RU362126"/>
    </source>
</evidence>
<evidence type="ECO:0000256" key="12">
    <source>
        <dbReference type="ARBA" id="ARBA00023157"/>
    </source>
</evidence>
<dbReference type="InterPro" id="IPR018124">
    <property type="entry name" value="Calret/calnex_CS"/>
</dbReference>
<dbReference type="Gene3D" id="2.60.120.200">
    <property type="match status" value="1"/>
</dbReference>
<keyword evidence="5" id="KW-0732">Signal</keyword>
<dbReference type="Pfam" id="PF00262">
    <property type="entry name" value="Calreticulin"/>
    <property type="match status" value="1"/>
</dbReference>
<dbReference type="GO" id="GO:0006457">
    <property type="term" value="P:protein folding"/>
    <property type="evidence" value="ECO:0007669"/>
    <property type="project" value="InterPro"/>
</dbReference>
<keyword evidence="14 18" id="KW-0143">Chaperone</keyword>
<keyword evidence="4" id="KW-0479">Metal-binding</keyword>
<name>A0A7S3F013_9EUKA</name>
<keyword evidence="12 17" id="KW-1015">Disulfide bond</keyword>
<dbReference type="InterPro" id="IPR009033">
    <property type="entry name" value="Calreticulin/calnexin_P_dom_sf"/>
</dbReference>
<feature type="region of interest" description="Disordered" evidence="19">
    <location>
        <begin position="408"/>
        <end position="445"/>
    </location>
</feature>
<dbReference type="FunFam" id="2.60.120.200:FF:000048">
    <property type="entry name" value="Calnexin homolog"/>
    <property type="match status" value="1"/>
</dbReference>
<gene>
    <name evidence="20" type="ORF">HERI1096_LOCUS16893</name>
</gene>
<evidence type="ECO:0000256" key="14">
    <source>
        <dbReference type="ARBA" id="ARBA00023186"/>
    </source>
</evidence>
<feature type="region of interest" description="Disordered" evidence="19">
    <location>
        <begin position="202"/>
        <end position="230"/>
    </location>
</feature>
<dbReference type="GO" id="GO:0030246">
    <property type="term" value="F:carbohydrate binding"/>
    <property type="evidence" value="ECO:0007669"/>
    <property type="project" value="UniProtKB-KW"/>
</dbReference>
<keyword evidence="3" id="KW-0812">Transmembrane</keyword>
<dbReference type="SUPFAM" id="SSF49899">
    <property type="entry name" value="Concanavalin A-like lectins/glucanases"/>
    <property type="match status" value="1"/>
</dbReference>
<evidence type="ECO:0000256" key="4">
    <source>
        <dbReference type="ARBA" id="ARBA00022723"/>
    </source>
</evidence>
<feature type="compositionally biased region" description="Basic and acidic residues" evidence="19">
    <location>
        <begin position="270"/>
        <end position="283"/>
    </location>
</feature>
<evidence type="ECO:0000256" key="10">
    <source>
        <dbReference type="ARBA" id="ARBA00022989"/>
    </source>
</evidence>
<comment type="subcellular location">
    <subcellularLocation>
        <location evidence="16">Endomembrane system</location>
        <topology evidence="16">Single-pass type I membrane protein</topology>
    </subcellularLocation>
    <subcellularLocation>
        <location evidence="1">Endoplasmic reticulum membrane</location>
        <topology evidence="1">Single-pass membrane protein</topology>
    </subcellularLocation>
</comment>
<dbReference type="PRINTS" id="PR00626">
    <property type="entry name" value="CALRETICULIN"/>
</dbReference>
<feature type="compositionally biased region" description="Acidic residues" evidence="19">
    <location>
        <begin position="431"/>
        <end position="445"/>
    </location>
</feature>
<sequence length="445" mass="48549">MLSLLAVAASASEPLTSLDGAFFFEGFGDDWGSRWVVSKDSEFTGTWNHATYSEPEGLPGDKGIQVGNEARKHAVSTVFPEAYDPKDKGLVVQYELHTAKTIQCGGAYIKLLSATEELSADGFTNASPYTIMFGPDKCGATNKVHFILRHKSPKTGEWEEKHLASTPFPALGEKETHLYTAIVGTDNSVKILVDNKDNKEVNLLKDGDFNPNVNPPEKIDDPADKKPSDWVDLMKIDDPEASKPEDWDEDAPAQIVDPDATKPEAWLDDAPDKVPDPEAKAPDDWDAEEDGEWEAPLIDNPACKPPGGCGEWTPPKISNPDYKGKWYAPKIDNPAYKGIWAAAKIDNPNYFRDETPHAMAPIGGIGIELWTMQDGALFDNILITSDPAVAKEAAKAFEEREAAVVAAKEAEKAAQKAAEKEAEKAAKEADGDGEEEPEEPEKDEL</sequence>